<organism evidence="2 3">
    <name type="scientific">Aurantiacibacter sediminis</name>
    <dbReference type="NCBI Taxonomy" id="2793064"/>
    <lineage>
        <taxon>Bacteria</taxon>
        <taxon>Pseudomonadati</taxon>
        <taxon>Pseudomonadota</taxon>
        <taxon>Alphaproteobacteria</taxon>
        <taxon>Sphingomonadales</taxon>
        <taxon>Erythrobacteraceae</taxon>
        <taxon>Aurantiacibacter</taxon>
    </lineage>
</organism>
<keyword evidence="1" id="KW-0732">Signal</keyword>
<keyword evidence="3" id="KW-1185">Reference proteome</keyword>
<name>A0ABS0N1U8_9SPHN</name>
<accession>A0ABS0N1U8</accession>
<dbReference type="EMBL" id="JAEANY010000001">
    <property type="protein sequence ID" value="MBH5321931.1"/>
    <property type="molecule type" value="Genomic_DNA"/>
</dbReference>
<evidence type="ECO:0000256" key="1">
    <source>
        <dbReference type="SAM" id="SignalP"/>
    </source>
</evidence>
<reference evidence="2 3" key="1">
    <citation type="submission" date="2020-11" db="EMBL/GenBank/DDBJ databases">
        <title>Erythrobacter sediminis sp. nov., a marine bacterium from a tidal flat of Garorim Bay.</title>
        <authorList>
            <person name="Kim D."/>
            <person name="Yoo Y."/>
            <person name="Kim J.-J."/>
        </authorList>
    </citation>
    <scope>NUCLEOTIDE SEQUENCE [LARGE SCALE GENOMIC DNA]</scope>
    <source>
        <strain evidence="2 3">JGD-13</strain>
    </source>
</reference>
<feature type="signal peptide" evidence="1">
    <location>
        <begin position="1"/>
        <end position="28"/>
    </location>
</feature>
<comment type="caution">
    <text evidence="2">The sequence shown here is derived from an EMBL/GenBank/DDBJ whole genome shotgun (WGS) entry which is preliminary data.</text>
</comment>
<evidence type="ECO:0000313" key="3">
    <source>
        <dbReference type="Proteomes" id="UP000602442"/>
    </source>
</evidence>
<gene>
    <name evidence="2" type="ORF">I5L03_04970</name>
</gene>
<sequence length="310" mass="33856">MPLSKKWFAACAASTCIMGLAATGTASAQDTIVVEGERIETADIRNTARDITSGARAMFQPLARFQRPVCPGVYGLSEDAAQAVLDRIVANAISAGIDVSEEPECGANVWVIVVDDAAATFEQLVEEDSFMTRHLTPFQERTVRDQNGAARAWNLITRRNPDTGQRIPDGFDNTASYVESRTRPVDTPINETSEISRLDLAIRTDIELSVVLVERAALDDLEVVALADYSTMRLLAPTEPPAEDNAVRTVLTLFQPGLGETSPRELTAFDLGYLTALYRSSPTRPARLAMGGIQYQMERIGDEQDEAEDE</sequence>
<feature type="chain" id="PRO_5047525239" evidence="1">
    <location>
        <begin position="29"/>
        <end position="310"/>
    </location>
</feature>
<dbReference type="Proteomes" id="UP000602442">
    <property type="component" value="Unassembled WGS sequence"/>
</dbReference>
<protein>
    <submittedName>
        <fullName evidence="2">Uncharacterized protein</fullName>
    </submittedName>
</protein>
<dbReference type="RefSeq" id="WP_197920568.1">
    <property type="nucleotide sequence ID" value="NZ_CAWPTA010000006.1"/>
</dbReference>
<proteinExistence type="predicted"/>
<evidence type="ECO:0000313" key="2">
    <source>
        <dbReference type="EMBL" id="MBH5321931.1"/>
    </source>
</evidence>